<name>A0A5J5C7D9_9ASTE</name>
<dbReference type="EMBL" id="CM018031">
    <property type="protein sequence ID" value="KAA8549832.1"/>
    <property type="molecule type" value="Genomic_DNA"/>
</dbReference>
<evidence type="ECO:0000313" key="3">
    <source>
        <dbReference type="Proteomes" id="UP000325577"/>
    </source>
</evidence>
<evidence type="ECO:0000313" key="2">
    <source>
        <dbReference type="EMBL" id="KAA8549832.1"/>
    </source>
</evidence>
<keyword evidence="3" id="KW-1185">Reference proteome</keyword>
<sequence>MDSRSISLPSIVPLVITVLRRPISDGFGGQWSKMGSDPAPSVSPTVEQSLNRWPLAPSTVVAEKDRNDSAVAEEKKGGDVMVSSYWGICPRGKVGRFLEQMV</sequence>
<evidence type="ECO:0000256" key="1">
    <source>
        <dbReference type="SAM" id="MobiDB-lite"/>
    </source>
</evidence>
<dbReference type="AlphaFoldDB" id="A0A5J5C7D9"/>
<feature type="region of interest" description="Disordered" evidence="1">
    <location>
        <begin position="29"/>
        <end position="48"/>
    </location>
</feature>
<proteinExistence type="predicted"/>
<gene>
    <name evidence="2" type="ORF">F0562_001516</name>
</gene>
<organism evidence="2 3">
    <name type="scientific">Nyssa sinensis</name>
    <dbReference type="NCBI Taxonomy" id="561372"/>
    <lineage>
        <taxon>Eukaryota</taxon>
        <taxon>Viridiplantae</taxon>
        <taxon>Streptophyta</taxon>
        <taxon>Embryophyta</taxon>
        <taxon>Tracheophyta</taxon>
        <taxon>Spermatophyta</taxon>
        <taxon>Magnoliopsida</taxon>
        <taxon>eudicotyledons</taxon>
        <taxon>Gunneridae</taxon>
        <taxon>Pentapetalae</taxon>
        <taxon>asterids</taxon>
        <taxon>Cornales</taxon>
        <taxon>Nyssaceae</taxon>
        <taxon>Nyssa</taxon>
    </lineage>
</organism>
<protein>
    <submittedName>
        <fullName evidence="2">Uncharacterized protein</fullName>
    </submittedName>
</protein>
<reference evidence="2 3" key="1">
    <citation type="submission" date="2019-09" db="EMBL/GenBank/DDBJ databases">
        <title>A chromosome-level genome assembly of the Chinese tupelo Nyssa sinensis.</title>
        <authorList>
            <person name="Yang X."/>
            <person name="Kang M."/>
            <person name="Yang Y."/>
            <person name="Xiong H."/>
            <person name="Wang M."/>
            <person name="Zhang Z."/>
            <person name="Wang Z."/>
            <person name="Wu H."/>
            <person name="Ma T."/>
            <person name="Liu J."/>
            <person name="Xi Z."/>
        </authorList>
    </citation>
    <scope>NUCLEOTIDE SEQUENCE [LARGE SCALE GENOMIC DNA]</scope>
    <source>
        <strain evidence="2">J267</strain>
        <tissue evidence="2">Leaf</tissue>
    </source>
</reference>
<dbReference type="Proteomes" id="UP000325577">
    <property type="component" value="Linkage Group LG0"/>
</dbReference>
<accession>A0A5J5C7D9</accession>